<dbReference type="Pfam" id="PF04280">
    <property type="entry name" value="Tim44"/>
    <property type="match status" value="1"/>
</dbReference>
<dbReference type="GO" id="GO:0009231">
    <property type="term" value="P:riboflavin biosynthetic process"/>
    <property type="evidence" value="ECO:0007669"/>
    <property type="project" value="InterPro"/>
</dbReference>
<feature type="domain" description="Tim44-like" evidence="27">
    <location>
        <begin position="299"/>
        <end position="447"/>
    </location>
</feature>
<dbReference type="InterPro" id="IPR032710">
    <property type="entry name" value="NTF2-like_dom_sf"/>
</dbReference>
<evidence type="ECO:0000256" key="7">
    <source>
        <dbReference type="ARBA" id="ARBA00022643"/>
    </source>
</evidence>
<protein>
    <recommendedName>
        <fullName evidence="20">Large ribosomal subunit protein mL45</fullName>
        <ecNumber evidence="4">2.7.1.26</ecNumber>
    </recommendedName>
    <alternativeName>
        <fullName evidence="21">39S ribosomal protein L45, mitochondrial</fullName>
    </alternativeName>
    <alternativeName>
        <fullName evidence="24">ATP:riboflavin 5'-phosphotransferase</fullName>
    </alternativeName>
    <alternativeName>
        <fullName evidence="18">Flavokinase</fullName>
    </alternativeName>
    <alternativeName>
        <fullName evidence="5">Riboflavin kinase</fullName>
    </alternativeName>
</protein>
<dbReference type="InterPro" id="IPR023465">
    <property type="entry name" value="Riboflavin_kinase_dom_sf"/>
</dbReference>
<proteinExistence type="inferred from homology"/>
<evidence type="ECO:0000256" key="3">
    <source>
        <dbReference type="ARBA" id="ARBA00005201"/>
    </source>
</evidence>
<evidence type="ECO:0000256" key="15">
    <source>
        <dbReference type="ARBA" id="ARBA00022980"/>
    </source>
</evidence>
<dbReference type="InterPro" id="IPR051975">
    <property type="entry name" value="mtLSU_mL45"/>
</dbReference>
<keyword evidence="16" id="KW-0496">Mitochondrion</keyword>
<dbReference type="Gene3D" id="2.40.30.30">
    <property type="entry name" value="Riboflavin kinase-like"/>
    <property type="match status" value="1"/>
</dbReference>
<organism evidence="28 29">
    <name type="scientific">Aquatica leii</name>
    <dbReference type="NCBI Taxonomy" id="1421715"/>
    <lineage>
        <taxon>Eukaryota</taxon>
        <taxon>Metazoa</taxon>
        <taxon>Ecdysozoa</taxon>
        <taxon>Arthropoda</taxon>
        <taxon>Hexapoda</taxon>
        <taxon>Insecta</taxon>
        <taxon>Pterygota</taxon>
        <taxon>Neoptera</taxon>
        <taxon>Endopterygota</taxon>
        <taxon>Coleoptera</taxon>
        <taxon>Polyphaga</taxon>
        <taxon>Elateriformia</taxon>
        <taxon>Elateroidea</taxon>
        <taxon>Lampyridae</taxon>
        <taxon>Luciolinae</taxon>
        <taxon>Aquatica</taxon>
    </lineage>
</organism>
<dbReference type="InterPro" id="IPR007379">
    <property type="entry name" value="Tim44-like_dom"/>
</dbReference>
<dbReference type="EC" id="2.7.1.26" evidence="4"/>
<evidence type="ECO:0000256" key="19">
    <source>
        <dbReference type="ARBA" id="ARBA00038073"/>
    </source>
</evidence>
<evidence type="ECO:0000256" key="10">
    <source>
        <dbReference type="ARBA" id="ARBA00022741"/>
    </source>
</evidence>
<comment type="caution">
    <text evidence="28">The sequence shown here is derived from an EMBL/GenBank/DDBJ whole genome shotgun (WGS) entry which is preliminary data.</text>
</comment>
<feature type="domain" description="Riboflavin kinase" evidence="26">
    <location>
        <begin position="5"/>
        <end position="133"/>
    </location>
</feature>
<evidence type="ECO:0000256" key="11">
    <source>
        <dbReference type="ARBA" id="ARBA00022777"/>
    </source>
</evidence>
<evidence type="ECO:0000256" key="8">
    <source>
        <dbReference type="ARBA" id="ARBA00022679"/>
    </source>
</evidence>
<dbReference type="SUPFAM" id="SSF82114">
    <property type="entry name" value="Riboflavin kinase-like"/>
    <property type="match status" value="1"/>
</dbReference>
<evidence type="ECO:0000256" key="12">
    <source>
        <dbReference type="ARBA" id="ARBA00022833"/>
    </source>
</evidence>
<keyword evidence="7" id="KW-0288">FMN</keyword>
<evidence type="ECO:0000256" key="17">
    <source>
        <dbReference type="ARBA" id="ARBA00023274"/>
    </source>
</evidence>
<evidence type="ECO:0000256" key="2">
    <source>
        <dbReference type="ARBA" id="ARBA00004173"/>
    </source>
</evidence>
<comment type="subcellular location">
    <subcellularLocation>
        <location evidence="2">Mitochondrion</location>
    </subcellularLocation>
</comment>
<dbReference type="PANTHER" id="PTHR28554:SF1">
    <property type="entry name" value="LARGE RIBOSOMAL SUBUNIT PROTEIN ML45"/>
    <property type="match status" value="1"/>
</dbReference>
<evidence type="ECO:0000313" key="28">
    <source>
        <dbReference type="EMBL" id="KAK4885086.1"/>
    </source>
</evidence>
<keyword evidence="13" id="KW-0067">ATP-binding</keyword>
<sequence length="492" mass="56880">MSKSVLPYFVVGEVIKGFGRGSKQLGIPTANFPPSVVKDLPEDLNTGVYFGFASIDKGDVYKMVMSVGWNPYFKNKQKSMETHLMHTFDEDFYGKELRVCILEYIRCEKDFTSVEDLVKAIKCDIDTANVKLDTDKYIHSSISSGLCTKYFVFLYVKKKLISRMALSAASRVSLQLLKELPTGFLKPCIASSNLELVRYRRTKHYDPKFKFLRSLKFIKVKLPDYNETNDNLTEEQMRAKLKERGLLPKRPWMEHQYFISSTGAVFEPYVPPEGDGKISPITAQGAKQKIQFLEKKTKTMMAIRKIRSFEEDFDTTQFCKKAENIYIKAHECMALKDKDEIIKYVTERAYPEVIHNMENKTISWKFLKSIELPRVVHARCTDIVTKENMFGQVTVRFHTQQVLAVYDRFGRLLQGSEIIAKDVLEYVVFEKHIANEYGIWRIHDKIIPDWLPPREPSHITFKKFPEPAEAEVDNQDEQVASKKKSTSEVVAT</sequence>
<evidence type="ECO:0000256" key="24">
    <source>
        <dbReference type="ARBA" id="ARBA00077632"/>
    </source>
</evidence>
<dbReference type="GO" id="GO:0005524">
    <property type="term" value="F:ATP binding"/>
    <property type="evidence" value="ECO:0007669"/>
    <property type="project" value="UniProtKB-KW"/>
</dbReference>
<comment type="pathway">
    <text evidence="3">Cofactor biosynthesis; FMN biosynthesis; FMN from riboflavin (ATP route): step 1/1.</text>
</comment>
<evidence type="ECO:0000259" key="26">
    <source>
        <dbReference type="SMART" id="SM00904"/>
    </source>
</evidence>
<dbReference type="GO" id="GO:1990904">
    <property type="term" value="C:ribonucleoprotein complex"/>
    <property type="evidence" value="ECO:0007669"/>
    <property type="project" value="UniProtKB-KW"/>
</dbReference>
<evidence type="ECO:0000313" key="29">
    <source>
        <dbReference type="Proteomes" id="UP001353858"/>
    </source>
</evidence>
<keyword evidence="15" id="KW-0689">Ribosomal protein</keyword>
<evidence type="ECO:0000256" key="20">
    <source>
        <dbReference type="ARBA" id="ARBA00039448"/>
    </source>
</evidence>
<evidence type="ECO:0000256" key="9">
    <source>
        <dbReference type="ARBA" id="ARBA00022723"/>
    </source>
</evidence>
<comment type="similarity">
    <text evidence="19">Belongs to the mitochondrion-specific ribosomal protein mL45 family.</text>
</comment>
<dbReference type="SUPFAM" id="SSF54427">
    <property type="entry name" value="NTF2-like"/>
    <property type="match status" value="1"/>
</dbReference>
<evidence type="ECO:0000256" key="22">
    <source>
        <dbReference type="ARBA" id="ARBA00050912"/>
    </source>
</evidence>
<dbReference type="GO" id="GO:0005739">
    <property type="term" value="C:mitochondrion"/>
    <property type="evidence" value="ECO:0007669"/>
    <property type="project" value="UniProtKB-SubCell"/>
</dbReference>
<keyword evidence="8" id="KW-0808">Transferase</keyword>
<evidence type="ECO:0000256" key="23">
    <source>
        <dbReference type="ARBA" id="ARBA00054097"/>
    </source>
</evidence>
<keyword evidence="6" id="KW-0285">Flavoprotein</keyword>
<dbReference type="Pfam" id="PF01687">
    <property type="entry name" value="Flavokinase"/>
    <property type="match status" value="1"/>
</dbReference>
<comment type="function">
    <text evidence="23">Catalyzes the phosphorylation of riboflavin (vitamin B2) to form flavin-mononucleotide (FMN), hence rate-limiting enzyme in the synthesis of FAD. Essential for TNF-induced reactive oxygen species (ROS) production. Through its interaction with both TNFRSF1A and CYBA, physically and functionally couples TNFRSF1A to NADPH oxidase. TNF-activation of RFK may enhance the incorporation of FAD in NADPH oxidase, a critical step for the assembly and activation of NADPH oxidase.</text>
</comment>
<accession>A0AAN7PL49</accession>
<dbReference type="SMART" id="SM00904">
    <property type="entry name" value="Flavokinase"/>
    <property type="match status" value="1"/>
</dbReference>
<feature type="region of interest" description="Disordered" evidence="25">
    <location>
        <begin position="470"/>
        <end position="492"/>
    </location>
</feature>
<dbReference type="Proteomes" id="UP001353858">
    <property type="component" value="Unassembled WGS sequence"/>
</dbReference>
<keyword evidence="12" id="KW-0862">Zinc</keyword>
<evidence type="ECO:0000256" key="13">
    <source>
        <dbReference type="ARBA" id="ARBA00022840"/>
    </source>
</evidence>
<keyword evidence="10" id="KW-0547">Nucleotide-binding</keyword>
<dbReference type="GO" id="GO:0008531">
    <property type="term" value="F:riboflavin kinase activity"/>
    <property type="evidence" value="ECO:0007669"/>
    <property type="project" value="UniProtKB-EC"/>
</dbReference>
<gene>
    <name evidence="28" type="ORF">RN001_001357</name>
</gene>
<evidence type="ECO:0000256" key="25">
    <source>
        <dbReference type="SAM" id="MobiDB-lite"/>
    </source>
</evidence>
<keyword evidence="9" id="KW-0479">Metal-binding</keyword>
<dbReference type="FunFam" id="3.10.450.240:FF:000003">
    <property type="entry name" value="39S ribosomal protein L45, mitochondrial"/>
    <property type="match status" value="1"/>
</dbReference>
<evidence type="ECO:0000256" key="1">
    <source>
        <dbReference type="ARBA" id="ARBA00001947"/>
    </source>
</evidence>
<comment type="catalytic activity">
    <reaction evidence="22">
        <text>riboflavin + ATP = FMN + ADP + H(+)</text>
        <dbReference type="Rhea" id="RHEA:14357"/>
        <dbReference type="ChEBI" id="CHEBI:15378"/>
        <dbReference type="ChEBI" id="CHEBI:30616"/>
        <dbReference type="ChEBI" id="CHEBI:57986"/>
        <dbReference type="ChEBI" id="CHEBI:58210"/>
        <dbReference type="ChEBI" id="CHEBI:456216"/>
        <dbReference type="EC" id="2.7.1.26"/>
    </reaction>
    <physiologicalReaction direction="left-to-right" evidence="22">
        <dbReference type="Rhea" id="RHEA:14358"/>
    </physiologicalReaction>
</comment>
<evidence type="ECO:0000259" key="27">
    <source>
        <dbReference type="SMART" id="SM00978"/>
    </source>
</evidence>
<name>A0AAN7PL49_9COLE</name>
<reference evidence="29" key="1">
    <citation type="submission" date="2023-01" db="EMBL/GenBank/DDBJ databases">
        <title>Key to firefly adult light organ development and bioluminescence: homeobox transcription factors regulate luciferase expression and transportation to peroxisome.</title>
        <authorList>
            <person name="Fu X."/>
        </authorList>
    </citation>
    <scope>NUCLEOTIDE SEQUENCE [LARGE SCALE GENOMIC DNA]</scope>
</reference>
<evidence type="ECO:0000256" key="6">
    <source>
        <dbReference type="ARBA" id="ARBA00022630"/>
    </source>
</evidence>
<evidence type="ECO:0000256" key="16">
    <source>
        <dbReference type="ARBA" id="ARBA00023128"/>
    </source>
</evidence>
<evidence type="ECO:0000256" key="4">
    <source>
        <dbReference type="ARBA" id="ARBA00012105"/>
    </source>
</evidence>
<keyword evidence="29" id="KW-1185">Reference proteome</keyword>
<evidence type="ECO:0000256" key="5">
    <source>
        <dbReference type="ARBA" id="ARBA00017394"/>
    </source>
</evidence>
<dbReference type="SMART" id="SM00978">
    <property type="entry name" value="Tim44"/>
    <property type="match status" value="1"/>
</dbReference>
<dbReference type="EMBL" id="JARPUR010000001">
    <property type="protein sequence ID" value="KAK4885086.1"/>
    <property type="molecule type" value="Genomic_DNA"/>
</dbReference>
<comment type="cofactor">
    <cofactor evidence="1">
        <name>Zn(2+)</name>
        <dbReference type="ChEBI" id="CHEBI:29105"/>
    </cofactor>
</comment>
<dbReference type="InterPro" id="IPR015865">
    <property type="entry name" value="Riboflavin_kinase_bac/euk"/>
</dbReference>
<evidence type="ECO:0000256" key="21">
    <source>
        <dbReference type="ARBA" id="ARBA00043031"/>
    </source>
</evidence>
<dbReference type="AlphaFoldDB" id="A0AAN7PL49"/>
<evidence type="ECO:0000256" key="14">
    <source>
        <dbReference type="ARBA" id="ARBA00022946"/>
    </source>
</evidence>
<keyword evidence="14" id="KW-0809">Transit peptide</keyword>
<dbReference type="Gene3D" id="3.10.450.240">
    <property type="match status" value="1"/>
</dbReference>
<dbReference type="FunFam" id="2.40.30.30:FF:000002">
    <property type="entry name" value="Riboflavin kinase, putative"/>
    <property type="match status" value="1"/>
</dbReference>
<keyword evidence="11" id="KW-0418">Kinase</keyword>
<evidence type="ECO:0000256" key="18">
    <source>
        <dbReference type="ARBA" id="ARBA00029789"/>
    </source>
</evidence>
<dbReference type="GO" id="GO:0005840">
    <property type="term" value="C:ribosome"/>
    <property type="evidence" value="ECO:0007669"/>
    <property type="project" value="UniProtKB-KW"/>
</dbReference>
<dbReference type="GO" id="GO:0046872">
    <property type="term" value="F:metal ion binding"/>
    <property type="evidence" value="ECO:0007669"/>
    <property type="project" value="UniProtKB-KW"/>
</dbReference>
<keyword evidence="17" id="KW-0687">Ribonucleoprotein</keyword>
<dbReference type="PANTHER" id="PTHR28554">
    <property type="entry name" value="39S RIBOSOMAL PROTEIN L45, MITOCHONDRIAL"/>
    <property type="match status" value="1"/>
</dbReference>